<name>A0A075HCI4_9ARCH</name>
<dbReference type="EMBL" id="KF900939">
    <property type="protein sequence ID" value="AIF12172.1"/>
    <property type="molecule type" value="Genomic_DNA"/>
</dbReference>
<reference evidence="1" key="1">
    <citation type="journal article" date="2014" name="Genome Biol. Evol.">
        <title>Pangenome evidence for extensive interdomain horizontal transfer affecting lineage core and shell genes in uncultured planktonic thaumarchaeota and euryarchaeota.</title>
        <authorList>
            <person name="Deschamps P."/>
            <person name="Zivanovic Y."/>
            <person name="Moreira D."/>
            <person name="Rodriguez-Valera F."/>
            <person name="Lopez-Garcia P."/>
        </authorList>
    </citation>
    <scope>NUCLEOTIDE SEQUENCE</scope>
</reference>
<proteinExistence type="predicted"/>
<evidence type="ECO:0000313" key="1">
    <source>
        <dbReference type="EMBL" id="AIF12172.1"/>
    </source>
</evidence>
<sequence length="145" mass="16432">MPGERAGEGGLIEPLRLAEFQLDTESANQKYAARRNDPRRTKIGTFKVPRDASMGQYEGITRESCNKFVDMLDKQGWTLVSKLQVGGPFTAHDLDTSIILLDRHEYRVQGLFQFRDPKPTRIEIPSKLVRGSTEQRLTLKEALNA</sequence>
<dbReference type="AlphaFoldDB" id="A0A075HCI4"/>
<accession>A0A075HCI4</accession>
<protein>
    <submittedName>
        <fullName evidence="1">Uncharacterized protein</fullName>
    </submittedName>
</protein>
<organism evidence="1">
    <name type="scientific">uncultured marine thaumarchaeote KM3_54_G11</name>
    <dbReference type="NCBI Taxonomy" id="1456193"/>
    <lineage>
        <taxon>Archaea</taxon>
        <taxon>Nitrososphaerota</taxon>
        <taxon>environmental samples</taxon>
    </lineage>
</organism>